<protein>
    <recommendedName>
        <fullName evidence="5">Ketoreductase domain-containing protein</fullName>
    </recommendedName>
</protein>
<dbReference type="PANTHER" id="PTHR43008">
    <property type="entry name" value="BENZIL REDUCTASE"/>
    <property type="match status" value="1"/>
</dbReference>
<accession>A0A8H7KH94</accession>
<organism evidence="6 7">
    <name type="scientific">Agaricus bisporus var. burnettii</name>
    <dbReference type="NCBI Taxonomy" id="192524"/>
    <lineage>
        <taxon>Eukaryota</taxon>
        <taxon>Fungi</taxon>
        <taxon>Dikarya</taxon>
        <taxon>Basidiomycota</taxon>
        <taxon>Agaricomycotina</taxon>
        <taxon>Agaricomycetes</taxon>
        <taxon>Agaricomycetidae</taxon>
        <taxon>Agaricales</taxon>
        <taxon>Agaricineae</taxon>
        <taxon>Agaricaceae</taxon>
        <taxon>Agaricus</taxon>
    </lineage>
</organism>
<dbReference type="AlphaFoldDB" id="A0A8H7KH94"/>
<feature type="domain" description="Ketoreductase" evidence="5">
    <location>
        <begin position="6"/>
        <end position="186"/>
    </location>
</feature>
<dbReference type="InterPro" id="IPR057326">
    <property type="entry name" value="KR_dom"/>
</dbReference>
<evidence type="ECO:0000256" key="2">
    <source>
        <dbReference type="ARBA" id="ARBA00022857"/>
    </source>
</evidence>
<dbReference type="PANTHER" id="PTHR43008:SF8">
    <property type="entry name" value="BENZIL REDUCTASE ((S)-BENZOIN FORMING) IRC24"/>
    <property type="match status" value="1"/>
</dbReference>
<name>A0A8H7KH94_AGABI</name>
<proteinExistence type="inferred from homology"/>
<dbReference type="Proteomes" id="UP000629468">
    <property type="component" value="Unassembled WGS sequence"/>
</dbReference>
<dbReference type="GO" id="GO:0050664">
    <property type="term" value="F:oxidoreductase activity, acting on NAD(P)H, oxygen as acceptor"/>
    <property type="evidence" value="ECO:0007669"/>
    <property type="project" value="TreeGrafter"/>
</dbReference>
<dbReference type="InterPro" id="IPR020904">
    <property type="entry name" value="Sc_DH/Rdtase_CS"/>
</dbReference>
<reference evidence="6 7" key="1">
    <citation type="journal article" name="Sci. Rep.">
        <title>Telomere-to-telomere assembled and centromere annotated genomes of the two main subspecies of the button mushroom Agaricus bisporus reveal especially polymorphic chromosome ends.</title>
        <authorList>
            <person name="Sonnenberg A.S.M."/>
            <person name="Sedaghat-Telgerd N."/>
            <person name="Lavrijssen B."/>
            <person name="Ohm R.A."/>
            <person name="Hendrickx P.M."/>
            <person name="Scholtmeijer K."/>
            <person name="Baars J.J.P."/>
            <person name="van Peer A."/>
        </authorList>
    </citation>
    <scope>NUCLEOTIDE SEQUENCE [LARGE SCALE GENOMIC DNA]</scope>
    <source>
        <strain evidence="6 7">H119_p4</strain>
    </source>
</reference>
<keyword evidence="3" id="KW-0560">Oxidoreductase</keyword>
<evidence type="ECO:0000259" key="5">
    <source>
        <dbReference type="SMART" id="SM00822"/>
    </source>
</evidence>
<dbReference type="InterPro" id="IPR036291">
    <property type="entry name" value="NAD(P)-bd_dom_sf"/>
</dbReference>
<keyword evidence="2" id="KW-0521">NADP</keyword>
<dbReference type="PRINTS" id="PR00080">
    <property type="entry name" value="SDRFAMILY"/>
</dbReference>
<dbReference type="Gene3D" id="3.40.50.720">
    <property type="entry name" value="NAD(P)-binding Rossmann-like Domain"/>
    <property type="match status" value="1"/>
</dbReference>
<dbReference type="SUPFAM" id="SSF51735">
    <property type="entry name" value="NAD(P)-binding Rossmann-fold domains"/>
    <property type="match status" value="1"/>
</dbReference>
<evidence type="ECO:0000256" key="4">
    <source>
        <dbReference type="RuleBase" id="RU000363"/>
    </source>
</evidence>
<dbReference type="SMART" id="SM00822">
    <property type="entry name" value="PKS_KR"/>
    <property type="match status" value="1"/>
</dbReference>
<dbReference type="PRINTS" id="PR00081">
    <property type="entry name" value="GDHRDH"/>
</dbReference>
<comment type="similarity">
    <text evidence="1 4">Belongs to the short-chain dehydrogenases/reductases (SDR) family.</text>
</comment>
<dbReference type="EMBL" id="JABXXO010000006">
    <property type="protein sequence ID" value="KAF7775980.1"/>
    <property type="molecule type" value="Genomic_DNA"/>
</dbReference>
<dbReference type="GO" id="GO:0016616">
    <property type="term" value="F:oxidoreductase activity, acting on the CH-OH group of donors, NAD or NADP as acceptor"/>
    <property type="evidence" value="ECO:0007669"/>
    <property type="project" value="UniProtKB-ARBA"/>
</dbReference>
<evidence type="ECO:0000313" key="6">
    <source>
        <dbReference type="EMBL" id="KAF7775980.1"/>
    </source>
</evidence>
<dbReference type="PROSITE" id="PS00061">
    <property type="entry name" value="ADH_SHORT"/>
    <property type="match status" value="1"/>
</dbReference>
<evidence type="ECO:0000313" key="7">
    <source>
        <dbReference type="Proteomes" id="UP000629468"/>
    </source>
</evidence>
<evidence type="ECO:0000256" key="3">
    <source>
        <dbReference type="ARBA" id="ARBA00023002"/>
    </source>
</evidence>
<gene>
    <name evidence="6" type="ORF">Agabi119p4_4373</name>
</gene>
<comment type="caution">
    <text evidence="6">The sequence shown here is derived from an EMBL/GenBank/DDBJ whole genome shotgun (WGS) entry which is preliminary data.</text>
</comment>
<evidence type="ECO:0000256" key="1">
    <source>
        <dbReference type="ARBA" id="ARBA00006484"/>
    </source>
</evidence>
<dbReference type="InterPro" id="IPR002347">
    <property type="entry name" value="SDR_fam"/>
</dbReference>
<dbReference type="Pfam" id="PF00106">
    <property type="entry name" value="adh_short"/>
    <property type="match status" value="1"/>
</dbReference>
<sequence length="255" mass="26915">MASARPTVLVTGASRGIGLAVARLLTTKFGANVVALSRSSNPDLEALKSSSLLHIQCDITDEKAFNSAVSTAITTYGGIDGLVLNAGTVDPMCRIGDDTPLSAWKEAFDINFFSLVTAIKATLPHLRKSPIHGKIIFVSSGAAVGGYPGWGPYNASKAALNSLCRTMAGEEPEIISIALRPGMVDTGMQEAIRRTGATVLPKADHENFVRVHAEGNLVKPEDCGHVIAALALRAEPQLSGTFIAWNSEECLPYRG</sequence>